<proteinExistence type="predicted"/>
<dbReference type="PROSITE" id="PS51352">
    <property type="entry name" value="THIOREDOXIN_2"/>
    <property type="match status" value="1"/>
</dbReference>
<dbReference type="PANTHER" id="PTHR43110">
    <property type="entry name" value="THIOL PEROXIDASE"/>
    <property type="match status" value="1"/>
</dbReference>
<keyword evidence="7" id="KW-1185">Reference proteome</keyword>
<dbReference type="InterPro" id="IPR000866">
    <property type="entry name" value="AhpC/TSA"/>
</dbReference>
<evidence type="ECO:0000256" key="1">
    <source>
        <dbReference type="ARBA" id="ARBA00022559"/>
    </source>
</evidence>
<reference evidence="6 7" key="1">
    <citation type="journal article" date="2019" name="Int. J. Syst. Evol. Microbiol.">
        <title>The Global Catalogue of Microorganisms (GCM) 10K type strain sequencing project: providing services to taxonomists for standard genome sequencing and annotation.</title>
        <authorList>
            <consortium name="The Broad Institute Genomics Platform"/>
            <consortium name="The Broad Institute Genome Sequencing Center for Infectious Disease"/>
            <person name="Wu L."/>
            <person name="Ma J."/>
        </authorList>
    </citation>
    <scope>NUCLEOTIDE SEQUENCE [LARGE SCALE GENOMIC DNA]</scope>
    <source>
        <strain evidence="6 7">JCM 14917</strain>
    </source>
</reference>
<evidence type="ECO:0000256" key="3">
    <source>
        <dbReference type="ARBA" id="ARBA00023002"/>
    </source>
</evidence>
<evidence type="ECO:0000256" key="2">
    <source>
        <dbReference type="ARBA" id="ARBA00022862"/>
    </source>
</evidence>
<keyword evidence="4" id="KW-0676">Redox-active center</keyword>
<keyword evidence="2" id="KW-0049">Antioxidant</keyword>
<dbReference type="Proteomes" id="UP001500974">
    <property type="component" value="Unassembled WGS sequence"/>
</dbReference>
<evidence type="ECO:0000313" key="7">
    <source>
        <dbReference type="Proteomes" id="UP001500974"/>
    </source>
</evidence>
<dbReference type="InterPro" id="IPR024706">
    <property type="entry name" value="Peroxiredoxin_AhpC-typ"/>
</dbReference>
<dbReference type="InterPro" id="IPR050455">
    <property type="entry name" value="Tpx_Peroxidase_subfamily"/>
</dbReference>
<dbReference type="PIRSF" id="PIRSF000239">
    <property type="entry name" value="AHPC"/>
    <property type="match status" value="1"/>
</dbReference>
<name>A0ABN3AX57_9MICC</name>
<dbReference type="SUPFAM" id="SSF52833">
    <property type="entry name" value="Thioredoxin-like"/>
    <property type="match status" value="1"/>
</dbReference>
<dbReference type="PANTHER" id="PTHR43110:SF1">
    <property type="entry name" value="THIOL PEROXIDASE"/>
    <property type="match status" value="1"/>
</dbReference>
<feature type="domain" description="Thioredoxin" evidence="5">
    <location>
        <begin position="5"/>
        <end position="155"/>
    </location>
</feature>
<evidence type="ECO:0000256" key="4">
    <source>
        <dbReference type="ARBA" id="ARBA00023284"/>
    </source>
</evidence>
<evidence type="ECO:0000313" key="6">
    <source>
        <dbReference type="EMBL" id="GAA2175705.1"/>
    </source>
</evidence>
<dbReference type="Gene3D" id="3.40.30.10">
    <property type="entry name" value="Glutaredoxin"/>
    <property type="match status" value="1"/>
</dbReference>
<dbReference type="Pfam" id="PF00578">
    <property type="entry name" value="AhpC-TSA"/>
    <property type="match status" value="1"/>
</dbReference>
<evidence type="ECO:0000259" key="5">
    <source>
        <dbReference type="PROSITE" id="PS51352"/>
    </source>
</evidence>
<accession>A0ABN3AX57</accession>
<sequence length="162" mass="18101">MRIQPAPGHLAPGFELPNQHGEPVSLSALRGTAVVLVFYPFAFSRVCTDELDELQANLGEFRSRSARVLAVSIDHRYALRTYAEQRGYGFDLLSDFWPHGEVAEQYRVLNLSEGYARRSTFFIDPAGLINSRVDAPLGEGRAFETYRSALLSLSQHTAESPR</sequence>
<keyword evidence="3" id="KW-0560">Oxidoreductase</keyword>
<dbReference type="EMBL" id="BAAAON010000002">
    <property type="protein sequence ID" value="GAA2175705.1"/>
    <property type="molecule type" value="Genomic_DNA"/>
</dbReference>
<dbReference type="InterPro" id="IPR036249">
    <property type="entry name" value="Thioredoxin-like_sf"/>
</dbReference>
<keyword evidence="1" id="KW-0575">Peroxidase</keyword>
<protein>
    <submittedName>
        <fullName evidence="6">Peroxiredoxin</fullName>
    </submittedName>
</protein>
<organism evidence="6 7">
    <name type="scientific">Arthrobacter parietis</name>
    <dbReference type="NCBI Taxonomy" id="271434"/>
    <lineage>
        <taxon>Bacteria</taxon>
        <taxon>Bacillati</taxon>
        <taxon>Actinomycetota</taxon>
        <taxon>Actinomycetes</taxon>
        <taxon>Micrococcales</taxon>
        <taxon>Micrococcaceae</taxon>
        <taxon>Arthrobacter</taxon>
    </lineage>
</organism>
<dbReference type="InterPro" id="IPR013766">
    <property type="entry name" value="Thioredoxin_domain"/>
</dbReference>
<comment type="caution">
    <text evidence="6">The sequence shown here is derived from an EMBL/GenBank/DDBJ whole genome shotgun (WGS) entry which is preliminary data.</text>
</comment>
<gene>
    <name evidence="6" type="ORF">GCM10009784_19170</name>
</gene>
<dbReference type="RefSeq" id="WP_346028202.1">
    <property type="nucleotide sequence ID" value="NZ_BAAAON010000002.1"/>
</dbReference>